<dbReference type="EMBL" id="VDCV01000006">
    <property type="protein sequence ID" value="KAB5551886.1"/>
    <property type="molecule type" value="Genomic_DNA"/>
</dbReference>
<dbReference type="SMART" id="SM00184">
    <property type="entry name" value="RING"/>
    <property type="match status" value="1"/>
</dbReference>
<dbReference type="PANTHER" id="PTHR31150:SF6">
    <property type="entry name" value="ZINC ION BINDING PROTEIN"/>
    <property type="match status" value="1"/>
</dbReference>
<dbReference type="GO" id="GO:0008270">
    <property type="term" value="F:zinc ion binding"/>
    <property type="evidence" value="ECO:0007669"/>
    <property type="project" value="UniProtKB-KW"/>
</dbReference>
<dbReference type="SUPFAM" id="SSF57850">
    <property type="entry name" value="RING/U-box"/>
    <property type="match status" value="1"/>
</dbReference>
<comment type="caution">
    <text evidence="3">The sequence shown here is derived from an EMBL/GenBank/DDBJ whole genome shotgun (WGS) entry which is preliminary data.</text>
</comment>
<dbReference type="AlphaFoldDB" id="A0A5N5MCS1"/>
<accession>A0A5N5MCS1</accession>
<keyword evidence="1" id="KW-0479">Metal-binding</keyword>
<keyword evidence="1" id="KW-0863">Zinc-finger</keyword>
<proteinExistence type="predicted"/>
<dbReference type="Proteomes" id="UP000326939">
    <property type="component" value="Chromosome 6"/>
</dbReference>
<sequence>MFGLKMIIVSYGADDFPCSSGTELLSREKSYLLESSESRPLIPMVDTSDSTVKVLNAHHSHAHQSHNLGRSVVLKRSRHYYGHQYSRRNLGSHADASTSHGKAALSCNERLTFKLSSQPGSMPGYQAENKEIEFSRPDRVRFSSLVMDAVSSDAVKMVCGICQKLVRRKHYFLGNALTAGEFSVVAILVCGHVYHSECLEQKTSIEDMRDPPCPLCLGLLSEEDVSREEDIGGRNRLCEVSLGLEDFDQQFFSLIAVENVEKKYMKKCQKNQFLMEYGIKPNSKVDCSLAVGGIFPDALCLWRLPYFNCKAEERRIKVLIPLVRSSGPRVPN</sequence>
<evidence type="ECO:0000259" key="2">
    <source>
        <dbReference type="PROSITE" id="PS50089"/>
    </source>
</evidence>
<dbReference type="InterPro" id="IPR001841">
    <property type="entry name" value="Znf_RING"/>
</dbReference>
<evidence type="ECO:0000313" key="4">
    <source>
        <dbReference type="Proteomes" id="UP000326939"/>
    </source>
</evidence>
<dbReference type="CDD" id="cd16448">
    <property type="entry name" value="RING-H2"/>
    <property type="match status" value="1"/>
</dbReference>
<feature type="domain" description="RING-type" evidence="2">
    <location>
        <begin position="159"/>
        <end position="216"/>
    </location>
</feature>
<evidence type="ECO:0000256" key="1">
    <source>
        <dbReference type="PROSITE-ProRule" id="PRU00175"/>
    </source>
</evidence>
<reference evidence="4" key="1">
    <citation type="journal article" date="2019" name="Gigascience">
        <title>De novo genome assembly of the endangered Acer yangbiense, a plant species with extremely small populations endemic to Yunnan Province, China.</title>
        <authorList>
            <person name="Yang J."/>
            <person name="Wariss H.M."/>
            <person name="Tao L."/>
            <person name="Zhang R."/>
            <person name="Yun Q."/>
            <person name="Hollingsworth P."/>
            <person name="Dao Z."/>
            <person name="Luo G."/>
            <person name="Guo H."/>
            <person name="Ma Y."/>
            <person name="Sun W."/>
        </authorList>
    </citation>
    <scope>NUCLEOTIDE SEQUENCE [LARGE SCALE GENOMIC DNA]</scope>
    <source>
        <strain evidence="4">cv. br00</strain>
    </source>
</reference>
<evidence type="ECO:0000313" key="3">
    <source>
        <dbReference type="EMBL" id="KAB5551886.1"/>
    </source>
</evidence>
<dbReference type="PANTHER" id="PTHR31150">
    <property type="entry name" value="EXPRESSED PROTEIN"/>
    <property type="match status" value="1"/>
</dbReference>
<keyword evidence="1" id="KW-0862">Zinc</keyword>
<dbReference type="PROSITE" id="PS50089">
    <property type="entry name" value="ZF_RING_2"/>
    <property type="match status" value="1"/>
</dbReference>
<dbReference type="InterPro" id="IPR013083">
    <property type="entry name" value="Znf_RING/FYVE/PHD"/>
</dbReference>
<protein>
    <recommendedName>
        <fullName evidence="2">RING-type domain-containing protein</fullName>
    </recommendedName>
</protein>
<dbReference type="Gene3D" id="3.30.40.10">
    <property type="entry name" value="Zinc/RING finger domain, C3HC4 (zinc finger)"/>
    <property type="match status" value="1"/>
</dbReference>
<organism evidence="3 4">
    <name type="scientific">Salix brachista</name>
    <dbReference type="NCBI Taxonomy" id="2182728"/>
    <lineage>
        <taxon>Eukaryota</taxon>
        <taxon>Viridiplantae</taxon>
        <taxon>Streptophyta</taxon>
        <taxon>Embryophyta</taxon>
        <taxon>Tracheophyta</taxon>
        <taxon>Spermatophyta</taxon>
        <taxon>Magnoliopsida</taxon>
        <taxon>eudicotyledons</taxon>
        <taxon>Gunneridae</taxon>
        <taxon>Pentapetalae</taxon>
        <taxon>rosids</taxon>
        <taxon>fabids</taxon>
        <taxon>Malpighiales</taxon>
        <taxon>Salicaceae</taxon>
        <taxon>Saliceae</taxon>
        <taxon>Salix</taxon>
    </lineage>
</organism>
<name>A0A5N5MCS1_9ROSI</name>
<keyword evidence="4" id="KW-1185">Reference proteome</keyword>
<gene>
    <name evidence="3" type="ORF">DKX38_009197</name>
</gene>